<dbReference type="InterPro" id="IPR013525">
    <property type="entry name" value="ABC2_TM"/>
</dbReference>
<feature type="domain" description="ABC transmembrane type-2" evidence="10">
    <location>
        <begin position="22"/>
        <end position="249"/>
    </location>
</feature>
<organism evidence="11 12">
    <name type="scientific">Sinomonas humi</name>
    <dbReference type="NCBI Taxonomy" id="1338436"/>
    <lineage>
        <taxon>Bacteria</taxon>
        <taxon>Bacillati</taxon>
        <taxon>Actinomycetota</taxon>
        <taxon>Actinomycetes</taxon>
        <taxon>Micrococcales</taxon>
        <taxon>Micrococcaceae</taxon>
        <taxon>Sinomonas</taxon>
    </lineage>
</organism>
<comment type="subcellular location">
    <subcellularLocation>
        <location evidence="1 9">Cell membrane</location>
        <topology evidence="1 9">Multi-pass membrane protein</topology>
    </subcellularLocation>
</comment>
<dbReference type="PANTHER" id="PTHR30294">
    <property type="entry name" value="MEMBRANE COMPONENT OF ABC TRANSPORTER YHHJ-RELATED"/>
    <property type="match status" value="1"/>
</dbReference>
<dbReference type="GO" id="GO:0046677">
    <property type="term" value="P:response to antibiotic"/>
    <property type="evidence" value="ECO:0007669"/>
    <property type="project" value="UniProtKB-KW"/>
</dbReference>
<feature type="transmembrane region" description="Helical" evidence="9">
    <location>
        <begin position="168"/>
        <end position="189"/>
    </location>
</feature>
<dbReference type="Proteomes" id="UP000030982">
    <property type="component" value="Unassembled WGS sequence"/>
</dbReference>
<comment type="similarity">
    <text evidence="2 9">Belongs to the ABC-2 integral membrane protein family.</text>
</comment>
<accession>A0A0B2AGJ5</accession>
<evidence type="ECO:0000313" key="11">
    <source>
        <dbReference type="EMBL" id="KHL00830.1"/>
    </source>
</evidence>
<evidence type="ECO:0000256" key="8">
    <source>
        <dbReference type="ARBA" id="ARBA00023251"/>
    </source>
</evidence>
<evidence type="ECO:0000256" key="1">
    <source>
        <dbReference type="ARBA" id="ARBA00004651"/>
    </source>
</evidence>
<gene>
    <name evidence="11" type="ORF">LK10_18855</name>
</gene>
<feature type="transmembrane region" description="Helical" evidence="9">
    <location>
        <begin position="101"/>
        <end position="126"/>
    </location>
</feature>
<keyword evidence="12" id="KW-1185">Reference proteome</keyword>
<dbReference type="InterPro" id="IPR051449">
    <property type="entry name" value="ABC-2_transporter_component"/>
</dbReference>
<proteinExistence type="inferred from homology"/>
<evidence type="ECO:0000256" key="9">
    <source>
        <dbReference type="RuleBase" id="RU361157"/>
    </source>
</evidence>
<dbReference type="AlphaFoldDB" id="A0A0B2AGJ5"/>
<protein>
    <recommendedName>
        <fullName evidence="9">Transport permease protein</fullName>
    </recommendedName>
</protein>
<keyword evidence="5 9" id="KW-0812">Transmembrane</keyword>
<evidence type="ECO:0000256" key="7">
    <source>
        <dbReference type="ARBA" id="ARBA00023136"/>
    </source>
</evidence>
<evidence type="ECO:0000256" key="2">
    <source>
        <dbReference type="ARBA" id="ARBA00007783"/>
    </source>
</evidence>
<feature type="transmembrane region" description="Helical" evidence="9">
    <location>
        <begin position="21"/>
        <end position="41"/>
    </location>
</feature>
<sequence>MNPRMLAATTARVLNQLRHDPRSIGLILVVPSVLLAVVYWLFENETLPPGMPRTFDRIGPIMLAIFPFVIMFLLTSITMLRERTSGTLERLMTTPIHKADLLFGYGIAFSLMAALQSAIATGVAYWVFGLDIKGDAALVVLVAVVNAVLGVSLGLFCSAFARTEFQAVQFMPVVVIPQILLCGLFVPYAQMTDVFQVLSDWMPLTYSVKALQEITANTDPTGEMWRDLWIMAAVLLGLLILASFTLRRKSS</sequence>
<feature type="transmembrane region" description="Helical" evidence="9">
    <location>
        <begin position="61"/>
        <end position="80"/>
    </location>
</feature>
<evidence type="ECO:0000259" key="10">
    <source>
        <dbReference type="PROSITE" id="PS51012"/>
    </source>
</evidence>
<dbReference type="STRING" id="1338436.LK10_18855"/>
<dbReference type="Pfam" id="PF01061">
    <property type="entry name" value="ABC2_membrane"/>
    <property type="match status" value="1"/>
</dbReference>
<dbReference type="RefSeq" id="WP_043127177.1">
    <property type="nucleotide sequence ID" value="NZ_JTDL01000147.1"/>
</dbReference>
<name>A0A0B2AGJ5_9MICC</name>
<evidence type="ECO:0000256" key="3">
    <source>
        <dbReference type="ARBA" id="ARBA00022448"/>
    </source>
</evidence>
<evidence type="ECO:0000256" key="5">
    <source>
        <dbReference type="ARBA" id="ARBA00022692"/>
    </source>
</evidence>
<dbReference type="PANTHER" id="PTHR30294:SF38">
    <property type="entry name" value="TRANSPORT PERMEASE PROTEIN"/>
    <property type="match status" value="1"/>
</dbReference>
<keyword evidence="3 9" id="KW-0813">Transport</keyword>
<evidence type="ECO:0000313" key="12">
    <source>
        <dbReference type="Proteomes" id="UP000030982"/>
    </source>
</evidence>
<dbReference type="GO" id="GO:0140359">
    <property type="term" value="F:ABC-type transporter activity"/>
    <property type="evidence" value="ECO:0007669"/>
    <property type="project" value="InterPro"/>
</dbReference>
<evidence type="ECO:0000256" key="6">
    <source>
        <dbReference type="ARBA" id="ARBA00022989"/>
    </source>
</evidence>
<dbReference type="GO" id="GO:0043190">
    <property type="term" value="C:ATP-binding cassette (ABC) transporter complex"/>
    <property type="evidence" value="ECO:0007669"/>
    <property type="project" value="InterPro"/>
</dbReference>
<evidence type="ECO:0000256" key="4">
    <source>
        <dbReference type="ARBA" id="ARBA00022475"/>
    </source>
</evidence>
<keyword evidence="8" id="KW-0046">Antibiotic resistance</keyword>
<dbReference type="PROSITE" id="PS51012">
    <property type="entry name" value="ABC_TM2"/>
    <property type="match status" value="1"/>
</dbReference>
<keyword evidence="4 9" id="KW-1003">Cell membrane</keyword>
<dbReference type="EMBL" id="JTDL01000147">
    <property type="protein sequence ID" value="KHL00830.1"/>
    <property type="molecule type" value="Genomic_DNA"/>
</dbReference>
<dbReference type="PIRSF" id="PIRSF006648">
    <property type="entry name" value="DrrB"/>
    <property type="match status" value="1"/>
</dbReference>
<dbReference type="InterPro" id="IPR000412">
    <property type="entry name" value="ABC_2_transport"/>
</dbReference>
<dbReference type="OrthoDB" id="9776218at2"/>
<dbReference type="InterPro" id="IPR047817">
    <property type="entry name" value="ABC2_TM_bact-type"/>
</dbReference>
<reference evidence="11 12" key="1">
    <citation type="submission" date="2014-09" db="EMBL/GenBank/DDBJ databases">
        <title>Genome sequence of Sinomonas sp. MUSC 117.</title>
        <authorList>
            <person name="Lee L.-H."/>
        </authorList>
    </citation>
    <scope>NUCLEOTIDE SEQUENCE [LARGE SCALE GENOMIC DNA]</scope>
    <source>
        <strain evidence="11 12">MUSC 117</strain>
    </source>
</reference>
<feature type="transmembrane region" description="Helical" evidence="9">
    <location>
        <begin position="138"/>
        <end position="161"/>
    </location>
</feature>
<comment type="caution">
    <text evidence="11">The sequence shown here is derived from an EMBL/GenBank/DDBJ whole genome shotgun (WGS) entry which is preliminary data.</text>
</comment>
<keyword evidence="6 9" id="KW-1133">Transmembrane helix</keyword>
<feature type="transmembrane region" description="Helical" evidence="9">
    <location>
        <begin position="228"/>
        <end position="246"/>
    </location>
</feature>
<keyword evidence="7 9" id="KW-0472">Membrane</keyword>